<name>A0A644Z2M2_9ZZZZ</name>
<accession>A0A644Z2M2</accession>
<proteinExistence type="predicted"/>
<keyword evidence="1" id="KW-0812">Transmembrane</keyword>
<gene>
    <name evidence="2" type="ORF">SDC9_80843</name>
</gene>
<keyword evidence="1" id="KW-1133">Transmembrane helix</keyword>
<feature type="transmembrane region" description="Helical" evidence="1">
    <location>
        <begin position="39"/>
        <end position="67"/>
    </location>
</feature>
<reference evidence="2" key="1">
    <citation type="submission" date="2019-08" db="EMBL/GenBank/DDBJ databases">
        <authorList>
            <person name="Kucharzyk K."/>
            <person name="Murdoch R.W."/>
            <person name="Higgins S."/>
            <person name="Loffler F."/>
        </authorList>
    </citation>
    <scope>NUCLEOTIDE SEQUENCE</scope>
</reference>
<dbReference type="EMBL" id="VSSQ01006920">
    <property type="protein sequence ID" value="MPM34261.1"/>
    <property type="molecule type" value="Genomic_DNA"/>
</dbReference>
<organism evidence="2">
    <name type="scientific">bioreactor metagenome</name>
    <dbReference type="NCBI Taxonomy" id="1076179"/>
    <lineage>
        <taxon>unclassified sequences</taxon>
        <taxon>metagenomes</taxon>
        <taxon>ecological metagenomes</taxon>
    </lineage>
</organism>
<dbReference type="AlphaFoldDB" id="A0A644Z2M2"/>
<sequence length="92" mass="10765">MSIKIKANQIVGLMFTVINLLWIIYQTYFFLAYRLKKDVLWLIMIREGILITNVIIGCIGVCLSLSLLGNKLEMKYFLIFEAILLLIEFYLI</sequence>
<protein>
    <submittedName>
        <fullName evidence="2">Uncharacterized protein</fullName>
    </submittedName>
</protein>
<feature type="transmembrane region" description="Helical" evidence="1">
    <location>
        <begin position="12"/>
        <end position="33"/>
    </location>
</feature>
<evidence type="ECO:0000313" key="2">
    <source>
        <dbReference type="EMBL" id="MPM34261.1"/>
    </source>
</evidence>
<comment type="caution">
    <text evidence="2">The sequence shown here is derived from an EMBL/GenBank/DDBJ whole genome shotgun (WGS) entry which is preliminary data.</text>
</comment>
<keyword evidence="1" id="KW-0472">Membrane</keyword>
<evidence type="ECO:0000256" key="1">
    <source>
        <dbReference type="SAM" id="Phobius"/>
    </source>
</evidence>